<sequence>MLLSLNALLGAGLALASLARATNTHNLTIVLTADNYYDLHLAGGQRIEGPKDKSSVYGWQQIQSHTKIVSGNGPWLIAAKAQDYGVIAGFFAAVYLDGQPYTATATAGNKFRISMDTPGSGWESSASYNDAAWHTVTSDICQNVASQWGSMPAELDKLTPGLKARAMWYPDCSAVGSGSNPKTAYFRLVVSLPKVCSRSESRIPKQTYTTTAAKTSTAVAATKGAGYNGKNAATTTAYSAKTTVKASTTGYAAKTTAKAPATGYSAKTTAKASTTAYVAKTTTKASTTAYAAKTTAKASTTGYAARTTTGYAAKTTAKAVASTVNYANGKNHATPTPTPGNAYTPSKGSDASGKPKRPHRKGHGADDTIVIIRLADPFPEYELTDEERRRGHEEIIIEELLDH</sequence>
<evidence type="ECO:0000256" key="3">
    <source>
        <dbReference type="ARBA" id="ARBA00023180"/>
    </source>
</evidence>
<keyword evidence="3" id="KW-0325">Glycoprotein</keyword>
<dbReference type="PANTHER" id="PTHR14093:SF21">
    <property type="entry name" value="EXPRESSED PROTEIN"/>
    <property type="match status" value="1"/>
</dbReference>
<organism evidence="6 7">
    <name type="scientific">Polyrhizophydium stewartii</name>
    <dbReference type="NCBI Taxonomy" id="2732419"/>
    <lineage>
        <taxon>Eukaryota</taxon>
        <taxon>Fungi</taxon>
        <taxon>Fungi incertae sedis</taxon>
        <taxon>Chytridiomycota</taxon>
        <taxon>Chytridiomycota incertae sedis</taxon>
        <taxon>Chytridiomycetes</taxon>
        <taxon>Rhizophydiales</taxon>
        <taxon>Rhizophydiales incertae sedis</taxon>
        <taxon>Polyrhizophydium</taxon>
    </lineage>
</organism>
<name>A0ABR4N2B3_9FUNG</name>
<evidence type="ECO:0000256" key="2">
    <source>
        <dbReference type="ARBA" id="ARBA00022525"/>
    </source>
</evidence>
<accession>A0ABR4N2B3</accession>
<gene>
    <name evidence="6" type="ORF">HK105_206794</name>
</gene>
<feature type="compositionally biased region" description="Polar residues" evidence="4">
    <location>
        <begin position="327"/>
        <end position="349"/>
    </location>
</feature>
<proteinExistence type="predicted"/>
<keyword evidence="2" id="KW-0964">Secreted</keyword>
<evidence type="ECO:0000256" key="4">
    <source>
        <dbReference type="SAM" id="MobiDB-lite"/>
    </source>
</evidence>
<feature type="region of interest" description="Disordered" evidence="4">
    <location>
        <begin position="327"/>
        <end position="368"/>
    </location>
</feature>
<feature type="chain" id="PRO_5047483709" evidence="5">
    <location>
        <begin position="22"/>
        <end position="403"/>
    </location>
</feature>
<dbReference type="EMBL" id="JADGIZ020000043">
    <property type="protein sequence ID" value="KAL2913634.1"/>
    <property type="molecule type" value="Genomic_DNA"/>
</dbReference>
<evidence type="ECO:0000313" key="7">
    <source>
        <dbReference type="Proteomes" id="UP001527925"/>
    </source>
</evidence>
<dbReference type="Proteomes" id="UP001527925">
    <property type="component" value="Unassembled WGS sequence"/>
</dbReference>
<feature type="signal peptide" evidence="5">
    <location>
        <begin position="1"/>
        <end position="21"/>
    </location>
</feature>
<dbReference type="PANTHER" id="PTHR14093">
    <property type="entry name" value="HLA CLASS II GAMMA CHAIN"/>
    <property type="match status" value="1"/>
</dbReference>
<dbReference type="InterPro" id="IPR052001">
    <property type="entry name" value="MHC-II_Gamma/Thyroglobulin"/>
</dbReference>
<keyword evidence="5" id="KW-0732">Signal</keyword>
<reference evidence="6 7" key="1">
    <citation type="submission" date="2023-09" db="EMBL/GenBank/DDBJ databases">
        <title>Pangenome analysis of Batrachochytrium dendrobatidis and related Chytrids.</title>
        <authorList>
            <person name="Yacoub M.N."/>
            <person name="Stajich J.E."/>
            <person name="James T.Y."/>
        </authorList>
    </citation>
    <scope>NUCLEOTIDE SEQUENCE [LARGE SCALE GENOMIC DNA]</scope>
    <source>
        <strain evidence="6 7">JEL0888</strain>
    </source>
</reference>
<evidence type="ECO:0000256" key="5">
    <source>
        <dbReference type="SAM" id="SignalP"/>
    </source>
</evidence>
<evidence type="ECO:0000313" key="6">
    <source>
        <dbReference type="EMBL" id="KAL2913634.1"/>
    </source>
</evidence>
<evidence type="ECO:0000256" key="1">
    <source>
        <dbReference type="ARBA" id="ARBA00004613"/>
    </source>
</evidence>
<protein>
    <submittedName>
        <fullName evidence="6">Uncharacterized protein</fullName>
    </submittedName>
</protein>
<comment type="subcellular location">
    <subcellularLocation>
        <location evidence="1">Secreted</location>
    </subcellularLocation>
</comment>
<keyword evidence="7" id="KW-1185">Reference proteome</keyword>
<comment type="caution">
    <text evidence="6">The sequence shown here is derived from an EMBL/GenBank/DDBJ whole genome shotgun (WGS) entry which is preliminary data.</text>
</comment>